<evidence type="ECO:0000313" key="3">
    <source>
        <dbReference type="Proteomes" id="UP000238081"/>
    </source>
</evidence>
<dbReference type="EMBL" id="LRDH01000002">
    <property type="protein sequence ID" value="PPV17714.1"/>
    <property type="molecule type" value="Genomic_DNA"/>
</dbReference>
<proteinExistence type="predicted"/>
<accession>A0A2S7FEW7</accession>
<evidence type="ECO:0000313" key="2">
    <source>
        <dbReference type="EMBL" id="PPV17714.1"/>
    </source>
</evidence>
<dbReference type="Proteomes" id="UP000238081">
    <property type="component" value="Unassembled WGS sequence"/>
</dbReference>
<dbReference type="CDD" id="cd24007">
    <property type="entry name" value="ASKHA_NBD_eukNAGK-like"/>
    <property type="match status" value="1"/>
</dbReference>
<dbReference type="Gene3D" id="3.30.420.40">
    <property type="match status" value="2"/>
</dbReference>
<dbReference type="InterPro" id="IPR039758">
    <property type="entry name" value="NAGK-like"/>
</dbReference>
<dbReference type="Pfam" id="PF01869">
    <property type="entry name" value="BcrAD_BadFG"/>
    <property type="match status" value="1"/>
</dbReference>
<organism evidence="2 3">
    <name type="scientific">Clostridium butyricum</name>
    <dbReference type="NCBI Taxonomy" id="1492"/>
    <lineage>
        <taxon>Bacteria</taxon>
        <taxon>Bacillati</taxon>
        <taxon>Bacillota</taxon>
        <taxon>Clostridia</taxon>
        <taxon>Eubacteriales</taxon>
        <taxon>Clostridiaceae</taxon>
        <taxon>Clostridium</taxon>
    </lineage>
</organism>
<protein>
    <submittedName>
        <fullName evidence="2">ATPase</fullName>
    </submittedName>
</protein>
<dbReference type="SUPFAM" id="SSF53067">
    <property type="entry name" value="Actin-like ATPase domain"/>
    <property type="match status" value="2"/>
</dbReference>
<dbReference type="InterPro" id="IPR002731">
    <property type="entry name" value="ATPase_BadF"/>
</dbReference>
<dbReference type="PANTHER" id="PTHR12862">
    <property type="entry name" value="BADF TYPE ATPASE DOMAIN-CONTAINING PROTEIN"/>
    <property type="match status" value="1"/>
</dbReference>
<dbReference type="AlphaFoldDB" id="A0A2S7FEW7"/>
<dbReference type="GO" id="GO:0045127">
    <property type="term" value="F:N-acetylglucosamine kinase activity"/>
    <property type="evidence" value="ECO:0007669"/>
    <property type="project" value="InterPro"/>
</dbReference>
<name>A0A2S7FEW7_CLOBU</name>
<feature type="domain" description="ATPase BadF/BadG/BcrA/BcrD type" evidence="1">
    <location>
        <begin position="5"/>
        <end position="289"/>
    </location>
</feature>
<dbReference type="PANTHER" id="PTHR12862:SF0">
    <property type="entry name" value="N-ACETYL-D-GLUCOSAMINE KINASE"/>
    <property type="match status" value="1"/>
</dbReference>
<dbReference type="InterPro" id="IPR043129">
    <property type="entry name" value="ATPase_NBD"/>
</dbReference>
<reference evidence="2 3" key="1">
    <citation type="submission" date="2016-01" db="EMBL/GenBank/DDBJ databases">
        <title>Characterization of the Clostridium difficile lineages that are prevalent in Hong Kong and China.</title>
        <authorList>
            <person name="Kwok J.S.-L."/>
            <person name="Lam W.-Y."/>
            <person name="Ip M."/>
            <person name="Chan T.-F."/>
            <person name="Hawkey P.M."/>
            <person name="Tsui S.K.-W."/>
        </authorList>
    </citation>
    <scope>NUCLEOTIDE SEQUENCE [LARGE SCALE GENOMIC DNA]</scope>
    <source>
        <strain evidence="2 3">300064</strain>
    </source>
</reference>
<evidence type="ECO:0000259" key="1">
    <source>
        <dbReference type="Pfam" id="PF01869"/>
    </source>
</evidence>
<gene>
    <name evidence="2" type="ORF">AWN73_06845</name>
</gene>
<dbReference type="RefSeq" id="WP_043665868.1">
    <property type="nucleotide sequence ID" value="NZ_CAVLFH010000002.1"/>
</dbReference>
<sequence length="298" mass="32394">MKYIIGVDGGGTKTEAVAYDLNGNLLSRSISGYGNILINEEKALNNIKESIEKCTKGLNKSECVYIYAGIAGSTAGNGKEIIKKYIQDEFKCNVIVVNDADLALSALLKGKDGFLTIAGTGSICIGKISGKSIRAGGWGHLLGDEGSGYYIGMQALKSIAYEKDNGQLKSEFTDRILNKLGCKRELDIINFIYNTDKAHVAAIVKVVIQLAKENDLTATQILIKAGEELGEMTLRAIKQSGLKENIKIGISGNIIRKIEIVKANFINYLDMNLGNYIIYDEDISPTLGAYYEVINMNI</sequence>
<comment type="caution">
    <text evidence="2">The sequence shown here is derived from an EMBL/GenBank/DDBJ whole genome shotgun (WGS) entry which is preliminary data.</text>
</comment>